<dbReference type="PANTHER" id="PTHR44591">
    <property type="entry name" value="STRESS RESPONSE REGULATOR PROTEIN 1"/>
    <property type="match status" value="1"/>
</dbReference>
<organism evidence="4 5">
    <name type="scientific">Candidatus Harrisonbacteria bacterium RIFCSPLOWO2_02_FULL_41_13b</name>
    <dbReference type="NCBI Taxonomy" id="1798409"/>
    <lineage>
        <taxon>Bacteria</taxon>
        <taxon>Candidatus Harrisoniibacteriota</taxon>
    </lineage>
</organism>
<dbReference type="GO" id="GO:0000160">
    <property type="term" value="P:phosphorelay signal transduction system"/>
    <property type="evidence" value="ECO:0007669"/>
    <property type="project" value="InterPro"/>
</dbReference>
<proteinExistence type="predicted"/>
<reference evidence="4 5" key="1">
    <citation type="journal article" date="2016" name="Nat. Commun.">
        <title>Thousands of microbial genomes shed light on interconnected biogeochemical processes in an aquifer system.</title>
        <authorList>
            <person name="Anantharaman K."/>
            <person name="Brown C.T."/>
            <person name="Hug L.A."/>
            <person name="Sharon I."/>
            <person name="Castelle C.J."/>
            <person name="Probst A.J."/>
            <person name="Thomas B.C."/>
            <person name="Singh A."/>
            <person name="Wilkins M.J."/>
            <person name="Karaoz U."/>
            <person name="Brodie E.L."/>
            <person name="Williams K.H."/>
            <person name="Hubbard S.S."/>
            <person name="Banfield J.F."/>
        </authorList>
    </citation>
    <scope>NUCLEOTIDE SEQUENCE [LARGE SCALE GENOMIC DNA]</scope>
</reference>
<protein>
    <recommendedName>
        <fullName evidence="3">Response regulatory domain-containing protein</fullName>
    </recommendedName>
</protein>
<evidence type="ECO:0000313" key="4">
    <source>
        <dbReference type="EMBL" id="OGY68153.1"/>
    </source>
</evidence>
<dbReference type="InterPro" id="IPR011006">
    <property type="entry name" value="CheY-like_superfamily"/>
</dbReference>
<dbReference type="SMART" id="SM00448">
    <property type="entry name" value="REC"/>
    <property type="match status" value="1"/>
</dbReference>
<sequence length="124" mass="14206">MKIFIVEDEDILLKVLKEKFERESYQVALATDGEMAFSLIQKFQPDMILLDLLLPKKSGFEVLEQIKSDPALKTTPVIVLSNLGQDEDIKKALQMGADDYLVKTQHPINEVLDRVKERLMSKSR</sequence>
<evidence type="ECO:0000256" key="2">
    <source>
        <dbReference type="PROSITE-ProRule" id="PRU00169"/>
    </source>
</evidence>
<dbReference type="Proteomes" id="UP000177690">
    <property type="component" value="Unassembled WGS sequence"/>
</dbReference>
<dbReference type="Gene3D" id="3.40.50.2300">
    <property type="match status" value="1"/>
</dbReference>
<dbReference type="PROSITE" id="PS50110">
    <property type="entry name" value="RESPONSE_REGULATORY"/>
    <property type="match status" value="1"/>
</dbReference>
<dbReference type="AlphaFoldDB" id="A0A1G1ZTV0"/>
<dbReference type="Pfam" id="PF00072">
    <property type="entry name" value="Response_reg"/>
    <property type="match status" value="1"/>
</dbReference>
<dbReference type="STRING" id="1798409.A3I24_00775"/>
<dbReference type="SUPFAM" id="SSF52172">
    <property type="entry name" value="CheY-like"/>
    <property type="match status" value="1"/>
</dbReference>
<keyword evidence="1 2" id="KW-0597">Phosphoprotein</keyword>
<comment type="caution">
    <text evidence="4">The sequence shown here is derived from an EMBL/GenBank/DDBJ whole genome shotgun (WGS) entry which is preliminary data.</text>
</comment>
<gene>
    <name evidence="4" type="ORF">A3I24_00775</name>
</gene>
<dbReference type="PANTHER" id="PTHR44591:SF3">
    <property type="entry name" value="RESPONSE REGULATORY DOMAIN-CONTAINING PROTEIN"/>
    <property type="match status" value="1"/>
</dbReference>
<evidence type="ECO:0000256" key="1">
    <source>
        <dbReference type="ARBA" id="ARBA00022553"/>
    </source>
</evidence>
<dbReference type="InterPro" id="IPR050595">
    <property type="entry name" value="Bact_response_regulator"/>
</dbReference>
<evidence type="ECO:0000313" key="5">
    <source>
        <dbReference type="Proteomes" id="UP000177690"/>
    </source>
</evidence>
<dbReference type="CDD" id="cd17574">
    <property type="entry name" value="REC_OmpR"/>
    <property type="match status" value="1"/>
</dbReference>
<evidence type="ECO:0000259" key="3">
    <source>
        <dbReference type="PROSITE" id="PS50110"/>
    </source>
</evidence>
<feature type="domain" description="Response regulatory" evidence="3">
    <location>
        <begin position="2"/>
        <end position="118"/>
    </location>
</feature>
<accession>A0A1G1ZTV0</accession>
<feature type="modified residue" description="4-aspartylphosphate" evidence="2">
    <location>
        <position position="51"/>
    </location>
</feature>
<dbReference type="EMBL" id="MHJL01000006">
    <property type="protein sequence ID" value="OGY68153.1"/>
    <property type="molecule type" value="Genomic_DNA"/>
</dbReference>
<dbReference type="InterPro" id="IPR001789">
    <property type="entry name" value="Sig_transdc_resp-reg_receiver"/>
</dbReference>
<name>A0A1G1ZTV0_9BACT</name>